<organism evidence="2">
    <name type="scientific">viral metagenome</name>
    <dbReference type="NCBI Taxonomy" id="1070528"/>
    <lineage>
        <taxon>unclassified sequences</taxon>
        <taxon>metagenomes</taxon>
        <taxon>organismal metagenomes</taxon>
    </lineage>
</organism>
<protein>
    <recommendedName>
        <fullName evidence="1">C962R-like N-terminal AEP domain-containing protein</fullName>
    </recommendedName>
</protein>
<dbReference type="InterPro" id="IPR056443">
    <property type="entry name" value="AEP_C962R"/>
</dbReference>
<evidence type="ECO:0000259" key="1">
    <source>
        <dbReference type="Pfam" id="PF23162"/>
    </source>
</evidence>
<evidence type="ECO:0000313" key="2">
    <source>
        <dbReference type="EMBL" id="QHT05555.1"/>
    </source>
</evidence>
<dbReference type="EMBL" id="MN739457">
    <property type="protein sequence ID" value="QHT05555.1"/>
    <property type="molecule type" value="Genomic_DNA"/>
</dbReference>
<dbReference type="AlphaFoldDB" id="A0A6C0CQ28"/>
<accession>A0A6C0CQ28</accession>
<name>A0A6C0CQ28_9ZZZZ</name>
<reference evidence="2" key="1">
    <citation type="journal article" date="2020" name="Nature">
        <title>Giant virus diversity and host interactions through global metagenomics.</title>
        <authorList>
            <person name="Schulz F."/>
            <person name="Roux S."/>
            <person name="Paez-Espino D."/>
            <person name="Jungbluth S."/>
            <person name="Walsh D.A."/>
            <person name="Denef V.J."/>
            <person name="McMahon K.D."/>
            <person name="Konstantinidis K.T."/>
            <person name="Eloe-Fadrosh E.A."/>
            <person name="Kyrpides N.C."/>
            <person name="Woyke T."/>
        </authorList>
    </citation>
    <scope>NUCLEOTIDE SEQUENCE</scope>
    <source>
        <strain evidence="2">GVMAG-M-3300021389-45</strain>
    </source>
</reference>
<dbReference type="Pfam" id="PF23162">
    <property type="entry name" value="AEP_C962R"/>
    <property type="match status" value="1"/>
</dbReference>
<sequence>MDGGILSVPFDKLNDFYEMCIKCINNGEKIYVVEQKTDTYNFFVDIDYKVDEELTFDHLKEVSRSICDRVAFFGGKDALISVAEPKSVGDKIKHGIHINWSDFVVDHGSAMALHSHIVSALDILFPNRPWGDIVDTAVYGNEKRKTKGSGFRMPWSHKKAKHDPCDGRGCALCENGKVIQGPYKPVIMYSHKTKSLEYIFDKEPSVELLHMATLRTENKNHAVIEGSVREEGSFNIQDTRDTYTNYETIAQIETFIQKHLVGQQSAEIVKVFKKDTSYLVSSTSKYCENLSRSHASNHVWFLIEGDAINQKCFCMCETMKGRKYGFCKNFGGRRHMLPDKIYKAMYPDGYKPHMFCQPVPKEVKPSSESLVDMLTGFICKYVTKNTTKVLSVTKKMKKMYIINTNAHCQTCNKDNLQFKIKQNSVLEQLCTCKTRSHNLLDKIKRVL</sequence>
<proteinExistence type="predicted"/>
<feature type="domain" description="C962R-like N-terminal AEP" evidence="1">
    <location>
        <begin position="2"/>
        <end position="142"/>
    </location>
</feature>